<accession>A0A9P0IVX0</accession>
<reference evidence="1" key="2">
    <citation type="submission" date="2022-10" db="EMBL/GenBank/DDBJ databases">
        <authorList>
            <consortium name="ENA_rothamsted_submissions"/>
            <consortium name="culmorum"/>
            <person name="King R."/>
        </authorList>
    </citation>
    <scope>NUCLEOTIDE SEQUENCE</scope>
</reference>
<organism evidence="1 2">
    <name type="scientific">Aphis gossypii</name>
    <name type="common">Cotton aphid</name>
    <dbReference type="NCBI Taxonomy" id="80765"/>
    <lineage>
        <taxon>Eukaryota</taxon>
        <taxon>Metazoa</taxon>
        <taxon>Ecdysozoa</taxon>
        <taxon>Arthropoda</taxon>
        <taxon>Hexapoda</taxon>
        <taxon>Insecta</taxon>
        <taxon>Pterygota</taxon>
        <taxon>Neoptera</taxon>
        <taxon>Paraneoptera</taxon>
        <taxon>Hemiptera</taxon>
        <taxon>Sternorrhyncha</taxon>
        <taxon>Aphidomorpha</taxon>
        <taxon>Aphidoidea</taxon>
        <taxon>Aphididae</taxon>
        <taxon>Aphidini</taxon>
        <taxon>Aphis</taxon>
        <taxon>Aphis</taxon>
    </lineage>
</organism>
<gene>
    <name evidence="1" type="ORF">APHIGO_LOCUS4399</name>
</gene>
<dbReference type="EMBL" id="OU899035">
    <property type="protein sequence ID" value="CAH1721464.1"/>
    <property type="molecule type" value="Genomic_DNA"/>
</dbReference>
<proteinExistence type="predicted"/>
<sequence length="141" mass="16119">MLSRTPKTRFNIDKTTLKLLFVLGHNYLSYALGPALVREGPALAPVQWSNLFLHELNRFEQFCVLENTSITSNAKKRLPWLTDGVEDDDFCLHDVSVFDYFDRMPVDDLETSDTENVTSPWCNVSDSDDETTTTCAKYEKS</sequence>
<evidence type="ECO:0000313" key="2">
    <source>
        <dbReference type="Proteomes" id="UP001154329"/>
    </source>
</evidence>
<dbReference type="AlphaFoldDB" id="A0A9P0IVX0"/>
<name>A0A9P0IVX0_APHGO</name>
<keyword evidence="2" id="KW-1185">Reference proteome</keyword>
<protein>
    <submittedName>
        <fullName evidence="1">Uncharacterized protein</fullName>
    </submittedName>
</protein>
<evidence type="ECO:0000313" key="1">
    <source>
        <dbReference type="EMBL" id="CAH1721464.1"/>
    </source>
</evidence>
<reference evidence="1" key="1">
    <citation type="submission" date="2022-02" db="EMBL/GenBank/DDBJ databases">
        <authorList>
            <person name="King R."/>
        </authorList>
    </citation>
    <scope>NUCLEOTIDE SEQUENCE</scope>
</reference>
<dbReference type="Proteomes" id="UP001154329">
    <property type="component" value="Chromosome 2"/>
</dbReference>